<proteinExistence type="predicted"/>
<keyword evidence="3" id="KW-1185">Reference proteome</keyword>
<reference evidence="2 3" key="1">
    <citation type="journal article" date="2023" name="PLoS ONE">
        <title>Cytospora paraplurivora sp. nov. isolated from orchards with fruit tree decline syndrome in Ontario, Canada.</title>
        <authorList>
            <person name="Ilyukhin E."/>
            <person name="Nguyen H.D.T."/>
            <person name="Castle A.J."/>
            <person name="Ellouze W."/>
        </authorList>
    </citation>
    <scope>NUCLEOTIDE SEQUENCE [LARGE SCALE GENOMIC DNA]</scope>
    <source>
        <strain evidence="2 3">FDS-564</strain>
    </source>
</reference>
<dbReference type="Proteomes" id="UP001320245">
    <property type="component" value="Unassembled WGS sequence"/>
</dbReference>
<evidence type="ECO:0000256" key="1">
    <source>
        <dbReference type="SAM" id="MobiDB-lite"/>
    </source>
</evidence>
<organism evidence="2 3">
    <name type="scientific">Cytospora paraplurivora</name>
    <dbReference type="NCBI Taxonomy" id="2898453"/>
    <lineage>
        <taxon>Eukaryota</taxon>
        <taxon>Fungi</taxon>
        <taxon>Dikarya</taxon>
        <taxon>Ascomycota</taxon>
        <taxon>Pezizomycotina</taxon>
        <taxon>Sordariomycetes</taxon>
        <taxon>Sordariomycetidae</taxon>
        <taxon>Diaporthales</taxon>
        <taxon>Cytosporaceae</taxon>
        <taxon>Cytospora</taxon>
    </lineage>
</organism>
<evidence type="ECO:0000313" key="2">
    <source>
        <dbReference type="EMBL" id="KAK7737443.1"/>
    </source>
</evidence>
<name>A0AAN9YEM8_9PEZI</name>
<dbReference type="EMBL" id="JAJSPL020000029">
    <property type="protein sequence ID" value="KAK7737443.1"/>
    <property type="molecule type" value="Genomic_DNA"/>
</dbReference>
<evidence type="ECO:0000313" key="3">
    <source>
        <dbReference type="Proteomes" id="UP001320245"/>
    </source>
</evidence>
<comment type="caution">
    <text evidence="2">The sequence shown here is derived from an EMBL/GenBank/DDBJ whole genome shotgun (WGS) entry which is preliminary data.</text>
</comment>
<feature type="region of interest" description="Disordered" evidence="1">
    <location>
        <begin position="1"/>
        <end position="20"/>
    </location>
</feature>
<gene>
    <name evidence="2" type="ORF">SLS53_006516</name>
</gene>
<dbReference type="AlphaFoldDB" id="A0AAN9YEM8"/>
<protein>
    <submittedName>
        <fullName evidence="2">Uncharacterized protein</fullName>
    </submittedName>
</protein>
<accession>A0AAN9YEM8</accession>
<sequence length="266" mass="29038">MSRGAEPPDEVQIPPGHAHMPAPLTSDRSCSCLADLYLALDSLGHLPTEVGAAIRVARCASKAAHDAVQCQICSPPITETMKVPISGLQNTMILGALFPSIADAYQRILDMVEHQTARAIGGRRQLHFDLPGYGGIWGQLGSFEYRSNTDRYKDVWMEPAMWRLTVRALLKMDVYGINCKPGCSAYCGGARLEVSHLGLKDIIAQMEERSRLQHADIDAMIEAGLLPPTGPGGVPVPHSHEYNGEEPHCRRIIKIAREAVDRLVVA</sequence>